<dbReference type="PRINTS" id="PR00360">
    <property type="entry name" value="C2DOMAIN"/>
</dbReference>
<keyword evidence="1" id="KW-0479">Metal-binding</keyword>
<evidence type="ECO:0000259" key="2">
    <source>
        <dbReference type="PROSITE" id="PS50004"/>
    </source>
</evidence>
<proteinExistence type="predicted"/>
<dbReference type="Gene3D" id="2.60.40.150">
    <property type="entry name" value="C2 domain"/>
    <property type="match status" value="1"/>
</dbReference>
<dbReference type="InterPro" id="IPR035892">
    <property type="entry name" value="C2_domain_sf"/>
</dbReference>
<accession>A0ABR3NC72</accession>
<dbReference type="PANTHER" id="PTHR45729:SF9">
    <property type="entry name" value="DOUBLE C2-LIKE DOMAIN-CONTAINING PROTEIN BETA"/>
    <property type="match status" value="1"/>
</dbReference>
<dbReference type="Pfam" id="PF00168">
    <property type="entry name" value="C2"/>
    <property type="match status" value="1"/>
</dbReference>
<dbReference type="EMBL" id="JAYMGO010000005">
    <property type="protein sequence ID" value="KAL1274560.1"/>
    <property type="molecule type" value="Genomic_DNA"/>
</dbReference>
<evidence type="ECO:0000313" key="4">
    <source>
        <dbReference type="Proteomes" id="UP001558613"/>
    </source>
</evidence>
<dbReference type="Proteomes" id="UP001558613">
    <property type="component" value="Unassembled WGS sequence"/>
</dbReference>
<dbReference type="PANTHER" id="PTHR45729">
    <property type="entry name" value="RABPHILIN, ISOFORM A"/>
    <property type="match status" value="1"/>
</dbReference>
<gene>
    <name evidence="3" type="ORF">QQF64_027374</name>
</gene>
<evidence type="ECO:0000256" key="1">
    <source>
        <dbReference type="ARBA" id="ARBA00022723"/>
    </source>
</evidence>
<dbReference type="PROSITE" id="PS50004">
    <property type="entry name" value="C2"/>
    <property type="match status" value="1"/>
</dbReference>
<name>A0ABR3NC72_9TELE</name>
<feature type="domain" description="C2" evidence="2">
    <location>
        <begin position="1"/>
        <end position="87"/>
    </location>
</feature>
<keyword evidence="4" id="KW-1185">Reference proteome</keyword>
<dbReference type="InterPro" id="IPR000008">
    <property type="entry name" value="C2_dom"/>
</dbReference>
<dbReference type="InterPro" id="IPR043566">
    <property type="entry name" value="Rabphilin/DOC2/Noc2"/>
</dbReference>
<comment type="caution">
    <text evidence="3">The sequence shown here is derived from an EMBL/GenBank/DDBJ whole genome shotgun (WGS) entry which is preliminary data.</text>
</comment>
<dbReference type="SUPFAM" id="SSF49562">
    <property type="entry name" value="C2 domain (Calcium/lipid-binding domain, CaLB)"/>
    <property type="match status" value="1"/>
</dbReference>
<feature type="non-terminal residue" evidence="3">
    <location>
        <position position="1"/>
    </location>
</feature>
<sequence>TLGTLDFSLLYDQENNALHCTINKAKGLKPMDHNGLSDPYVKLHLLPGASKANKLRTKTLRNTLNPVWSETLTYYGITDEDMVRKTL</sequence>
<feature type="non-terminal residue" evidence="3">
    <location>
        <position position="87"/>
    </location>
</feature>
<reference evidence="3 4" key="1">
    <citation type="submission" date="2023-09" db="EMBL/GenBank/DDBJ databases">
        <authorList>
            <person name="Wang M."/>
        </authorList>
    </citation>
    <scope>NUCLEOTIDE SEQUENCE [LARGE SCALE GENOMIC DNA]</scope>
    <source>
        <strain evidence="3">GT-2023</strain>
        <tissue evidence="3">Liver</tissue>
    </source>
</reference>
<evidence type="ECO:0000313" key="3">
    <source>
        <dbReference type="EMBL" id="KAL1274560.1"/>
    </source>
</evidence>
<protein>
    <recommendedName>
        <fullName evidence="2">C2 domain-containing protein</fullName>
    </recommendedName>
</protein>
<organism evidence="3 4">
    <name type="scientific">Cirrhinus molitorella</name>
    <name type="common">mud carp</name>
    <dbReference type="NCBI Taxonomy" id="172907"/>
    <lineage>
        <taxon>Eukaryota</taxon>
        <taxon>Metazoa</taxon>
        <taxon>Chordata</taxon>
        <taxon>Craniata</taxon>
        <taxon>Vertebrata</taxon>
        <taxon>Euteleostomi</taxon>
        <taxon>Actinopterygii</taxon>
        <taxon>Neopterygii</taxon>
        <taxon>Teleostei</taxon>
        <taxon>Ostariophysi</taxon>
        <taxon>Cypriniformes</taxon>
        <taxon>Cyprinidae</taxon>
        <taxon>Labeoninae</taxon>
        <taxon>Labeonini</taxon>
        <taxon>Cirrhinus</taxon>
    </lineage>
</organism>